<evidence type="ECO:0000313" key="1">
    <source>
        <dbReference type="EMBL" id="WZW00172.1"/>
    </source>
</evidence>
<dbReference type="RefSeq" id="WP_342325047.1">
    <property type="nucleotide sequence ID" value="NZ_CP151800.1"/>
</dbReference>
<protein>
    <submittedName>
        <fullName evidence="1">T6SS effector amidase Tae4 family protein</fullName>
    </submittedName>
</protein>
<name>A0ABZ3BAK2_9ENTR</name>
<dbReference type="EMBL" id="CP151800">
    <property type="protein sequence ID" value="WZW00172.1"/>
    <property type="molecule type" value="Genomic_DNA"/>
</dbReference>
<dbReference type="Gene3D" id="3.90.1720.80">
    <property type="match status" value="1"/>
</dbReference>
<gene>
    <name evidence="1" type="ORF">AAEY27_09950</name>
</gene>
<reference evidence="1 2" key="1">
    <citation type="submission" date="2024-04" db="EMBL/GenBank/DDBJ databases">
        <title>Kosakonia calanthae sp. nov., a halophilic bacterium isolated from leaves of Calanthe tiplacata.</title>
        <authorList>
            <person name="Wu P."/>
        </authorList>
    </citation>
    <scope>NUCLEOTIDE SEQUENCE [LARGE SCALE GENOMIC DNA]</scope>
    <source>
        <strain evidence="1 2">BYX6</strain>
    </source>
</reference>
<accession>A0ABZ3BAK2</accession>
<dbReference type="InterPro" id="IPR025562">
    <property type="entry name" value="Tae4"/>
</dbReference>
<dbReference type="Pfam" id="PF14113">
    <property type="entry name" value="Tae4"/>
    <property type="match status" value="1"/>
</dbReference>
<dbReference type="Proteomes" id="UP001466893">
    <property type="component" value="Chromosome"/>
</dbReference>
<evidence type="ECO:0000313" key="2">
    <source>
        <dbReference type="Proteomes" id="UP001466893"/>
    </source>
</evidence>
<keyword evidence="2" id="KW-1185">Reference proteome</keyword>
<proteinExistence type="predicted"/>
<dbReference type="Gene3D" id="4.10.280.80">
    <property type="match status" value="1"/>
</dbReference>
<organism evidence="1 2">
    <name type="scientific">Kosakonia calanthes</name>
    <dbReference type="NCBI Taxonomy" id="3139408"/>
    <lineage>
        <taxon>Bacteria</taxon>
        <taxon>Pseudomonadati</taxon>
        <taxon>Pseudomonadota</taxon>
        <taxon>Gammaproteobacteria</taxon>
        <taxon>Enterobacterales</taxon>
        <taxon>Enterobacteriaceae</taxon>
        <taxon>Kosakonia</taxon>
    </lineage>
</organism>
<sequence length="171" mass="19858">MQKGEQEMRPLYEQLKRYHRSSLKHRPGFLSPEELFKEIGYDYKKLKADNPDFENTCAVRMSLALLKNNIDFIGRIIIKDGPYKGKKIEPGAKLLADQLYKQNVFGKAELYSDIREAGRKLRNRKGIVYFHKIVGYGGGHIDLLEPVGDNMMDCNSGCHTNCKEIWFWELK</sequence>